<dbReference type="Proteomes" id="UP001152467">
    <property type="component" value="Unassembled WGS sequence"/>
</dbReference>
<dbReference type="RefSeq" id="WP_261626622.1">
    <property type="nucleotide sequence ID" value="NZ_CAMAPC010000011.1"/>
</dbReference>
<feature type="transmembrane region" description="Helical" evidence="1">
    <location>
        <begin position="82"/>
        <end position="100"/>
    </location>
</feature>
<keyword evidence="3" id="KW-1185">Reference proteome</keyword>
<organism evidence="2 3">
    <name type="scientific">Pseudoalteromonas holothuriae</name>
    <dbReference type="NCBI Taxonomy" id="2963714"/>
    <lineage>
        <taxon>Bacteria</taxon>
        <taxon>Pseudomonadati</taxon>
        <taxon>Pseudomonadota</taxon>
        <taxon>Gammaproteobacteria</taxon>
        <taxon>Alteromonadales</taxon>
        <taxon>Pseudoalteromonadaceae</taxon>
        <taxon>Pseudoalteromonas</taxon>
    </lineage>
</organism>
<keyword evidence="1" id="KW-0812">Transmembrane</keyword>
<keyword evidence="1" id="KW-0472">Membrane</keyword>
<dbReference type="EMBL" id="CAMAPC010000011">
    <property type="protein sequence ID" value="CAH9061163.1"/>
    <property type="molecule type" value="Genomic_DNA"/>
</dbReference>
<reference evidence="2" key="1">
    <citation type="submission" date="2022-07" db="EMBL/GenBank/DDBJ databases">
        <authorList>
            <person name="Criscuolo A."/>
        </authorList>
    </citation>
    <scope>NUCLEOTIDE SEQUENCE</scope>
    <source>
        <strain evidence="2">CIP111854</strain>
    </source>
</reference>
<accession>A0A9W4W5D0</accession>
<proteinExistence type="predicted"/>
<feature type="transmembrane region" description="Helical" evidence="1">
    <location>
        <begin position="160"/>
        <end position="184"/>
    </location>
</feature>
<evidence type="ECO:0000313" key="2">
    <source>
        <dbReference type="EMBL" id="CAH9061163.1"/>
    </source>
</evidence>
<feature type="transmembrane region" description="Helical" evidence="1">
    <location>
        <begin position="52"/>
        <end position="70"/>
    </location>
</feature>
<gene>
    <name evidence="2" type="ORF">PSECIP111854_02751</name>
</gene>
<protein>
    <submittedName>
        <fullName evidence="2">Uncharacterized protein</fullName>
    </submittedName>
</protein>
<feature type="transmembrane region" description="Helical" evidence="1">
    <location>
        <begin position="136"/>
        <end position="154"/>
    </location>
</feature>
<evidence type="ECO:0000256" key="1">
    <source>
        <dbReference type="SAM" id="Phobius"/>
    </source>
</evidence>
<keyword evidence="1" id="KW-1133">Transmembrane helix</keyword>
<comment type="caution">
    <text evidence="2">The sequence shown here is derived from an EMBL/GenBank/DDBJ whole genome shotgun (WGS) entry which is preliminary data.</text>
</comment>
<name>A0A9W4W5D0_9GAMM</name>
<evidence type="ECO:0000313" key="3">
    <source>
        <dbReference type="Proteomes" id="UP001152467"/>
    </source>
</evidence>
<sequence length="190" mass="21372">MSNFAFAVQDSVDEVRKGVSVRDREIWFSFLNPMSSSCLLVRCEHVKFFKKCVLVSLLPSLVLAAIGAFYSLKNGASREIELFISLPVLLSYMVILFAYIRTERKSERLNLDYKPFVKIAKGLAVRMETKDLIKSLAVMGGFALALFIGSLVIYERGFYLVALIIFTLVGFSLSPVLLVLTALIKRQKTK</sequence>
<dbReference type="AlphaFoldDB" id="A0A9W4W5D0"/>